<accession>A0A963YWR3</accession>
<comment type="caution">
    <text evidence="2">The sequence shown here is derived from an EMBL/GenBank/DDBJ whole genome shotgun (WGS) entry which is preliminary data.</text>
</comment>
<reference evidence="2" key="1">
    <citation type="journal article" date="2021" name="Microorganisms">
        <title>Acidisoma silvae sp. nov. and Acidisomacellulosilytica sp. nov., Two Acidophilic Bacteria Isolated from Decaying Wood, Hydrolyzing Cellulose and Producing Poly-3-hydroxybutyrate.</title>
        <authorList>
            <person name="Mieszkin S."/>
            <person name="Pouder E."/>
            <person name="Uroz S."/>
            <person name="Simon-Colin C."/>
            <person name="Alain K."/>
        </authorList>
    </citation>
    <scope>NUCLEOTIDE SEQUENCE</scope>
    <source>
        <strain evidence="2">HW T2.11</strain>
    </source>
</reference>
<dbReference type="PANTHER" id="PTHR43283">
    <property type="entry name" value="BETA-LACTAMASE-RELATED"/>
    <property type="match status" value="1"/>
</dbReference>
<keyword evidence="3" id="KW-1185">Reference proteome</keyword>
<name>A0A963YWR3_9PROT</name>
<dbReference type="EMBL" id="JAESVB010000050">
    <property type="protein sequence ID" value="MCB8878539.1"/>
    <property type="molecule type" value="Genomic_DNA"/>
</dbReference>
<dbReference type="InterPro" id="IPR012338">
    <property type="entry name" value="Beta-lactam/transpept-like"/>
</dbReference>
<dbReference type="PANTHER" id="PTHR43283:SF3">
    <property type="entry name" value="BETA-LACTAMASE FAMILY PROTEIN (AFU_ORTHOLOGUE AFUA_5G07500)"/>
    <property type="match status" value="1"/>
</dbReference>
<dbReference type="Pfam" id="PF00144">
    <property type="entry name" value="Beta-lactamase"/>
    <property type="match status" value="1"/>
</dbReference>
<dbReference type="Proteomes" id="UP000708298">
    <property type="component" value="Unassembled WGS sequence"/>
</dbReference>
<gene>
    <name evidence="2" type="ORF">ASILVAE211_25440</name>
</gene>
<feature type="domain" description="Beta-lactamase-related" evidence="1">
    <location>
        <begin position="21"/>
        <end position="381"/>
    </location>
</feature>
<evidence type="ECO:0000313" key="3">
    <source>
        <dbReference type="Proteomes" id="UP000708298"/>
    </source>
</evidence>
<dbReference type="SUPFAM" id="SSF56601">
    <property type="entry name" value="beta-lactamase/transpeptidase-like"/>
    <property type="match status" value="1"/>
</dbReference>
<evidence type="ECO:0000313" key="2">
    <source>
        <dbReference type="EMBL" id="MCB8878539.1"/>
    </source>
</evidence>
<proteinExistence type="predicted"/>
<dbReference type="RefSeq" id="WP_227324180.1">
    <property type="nucleotide sequence ID" value="NZ_JAESVB010000050.1"/>
</dbReference>
<organism evidence="2 3">
    <name type="scientific">Acidisoma silvae</name>
    <dbReference type="NCBI Taxonomy" id="2802396"/>
    <lineage>
        <taxon>Bacteria</taxon>
        <taxon>Pseudomonadati</taxon>
        <taxon>Pseudomonadota</taxon>
        <taxon>Alphaproteobacteria</taxon>
        <taxon>Acetobacterales</taxon>
        <taxon>Acidocellaceae</taxon>
        <taxon>Acidisoma</taxon>
    </lineage>
</organism>
<dbReference type="InterPro" id="IPR001466">
    <property type="entry name" value="Beta-lactam-related"/>
</dbReference>
<reference evidence="2" key="2">
    <citation type="submission" date="2021-01" db="EMBL/GenBank/DDBJ databases">
        <authorList>
            <person name="Mieszkin S."/>
            <person name="Pouder E."/>
            <person name="Alain K."/>
        </authorList>
    </citation>
    <scope>NUCLEOTIDE SEQUENCE</scope>
    <source>
        <strain evidence="2">HW T2.11</strain>
    </source>
</reference>
<sequence length="408" mass="43107">MPAHGLPAQSVSLSPQAVQALDAAFAQAVQSDALVCAIAMACSRDGTLYQSAHGLRDRESGAAATLDDVLALASLTKAITAAAALQLVEQGVLDLDAPVGTYLDDLADPMVLEGFAADGRPRLRSAQRAITLRHLLTHTSGLGHDIWDEPLLRYQAATGMPGLASRKDAGLCMPLLSDPGEMWRYSIGLEWTGKLIEAVTGLRLGAYLKARLFGPLGMHDTGFGPAAHPAERLAKVYHRDDTGALQPVPFAILPGEYEAGGGGLYGTAPDYLRFLTMLLNHGKAGDLQVLSPRSVALMTENQIAPLELTPLRTAQPALSNNVSLFPGINKGWSLGGMLTEQAGPDGRSPGSLAWAGLANCYFWLDPQRGVAGVFLTQILPFADAPALQSFAGFERLFYTGLRSAALQA</sequence>
<dbReference type="AlphaFoldDB" id="A0A963YWR3"/>
<evidence type="ECO:0000259" key="1">
    <source>
        <dbReference type="Pfam" id="PF00144"/>
    </source>
</evidence>
<dbReference type="Gene3D" id="3.40.710.10">
    <property type="entry name" value="DD-peptidase/beta-lactamase superfamily"/>
    <property type="match status" value="1"/>
</dbReference>
<dbReference type="InterPro" id="IPR050789">
    <property type="entry name" value="Diverse_Enzym_Activities"/>
</dbReference>
<protein>
    <submittedName>
        <fullName evidence="2">Beta-lactamase family protein</fullName>
    </submittedName>
</protein>